<protein>
    <recommendedName>
        <fullName evidence="1">HORMA domain-containing protein</fullName>
    </recommendedName>
</protein>
<dbReference type="VEuPathDB" id="FungiDB:YALI1_C06023g"/>
<dbReference type="RefSeq" id="XP_065950294.1">
    <property type="nucleotide sequence ID" value="XM_066094222.2"/>
</dbReference>
<evidence type="ECO:0000259" key="1">
    <source>
        <dbReference type="Pfam" id="PF02301"/>
    </source>
</evidence>
<proteinExistence type="predicted"/>
<feature type="domain" description="HORMA" evidence="1">
    <location>
        <begin position="7"/>
        <end position="88"/>
    </location>
</feature>
<dbReference type="InterPro" id="IPR036570">
    <property type="entry name" value="HORMA_dom_sf"/>
</dbReference>
<dbReference type="Proteomes" id="UP000182444">
    <property type="component" value="Chromosome 1C"/>
</dbReference>
<evidence type="ECO:0000313" key="3">
    <source>
        <dbReference type="Proteomes" id="UP000182444"/>
    </source>
</evidence>
<dbReference type="Gene3D" id="3.30.900.10">
    <property type="entry name" value="HORMA domain"/>
    <property type="match status" value="1"/>
</dbReference>
<dbReference type="SUPFAM" id="SSF56019">
    <property type="entry name" value="The spindle assembly checkpoint protein mad2"/>
    <property type="match status" value="1"/>
</dbReference>
<dbReference type="AlphaFoldDB" id="A0A1D8N9M7"/>
<dbReference type="OrthoDB" id="4084336at2759"/>
<accession>A0A1D8N9M7</accession>
<dbReference type="KEGG" id="yli:90949602"/>
<evidence type="ECO:0000313" key="2">
    <source>
        <dbReference type="EMBL" id="AOW02337.1"/>
    </source>
</evidence>
<name>A0A1D8N9M7_YARLL</name>
<reference evidence="2 3" key="1">
    <citation type="journal article" date="2016" name="PLoS ONE">
        <title>Sequence Assembly of Yarrowia lipolytica Strain W29/CLIB89 Shows Transposable Element Diversity.</title>
        <authorList>
            <person name="Magnan C."/>
            <person name="Yu J."/>
            <person name="Chang I."/>
            <person name="Jahn E."/>
            <person name="Kanomata Y."/>
            <person name="Wu J."/>
            <person name="Zeller M."/>
            <person name="Oakes M."/>
            <person name="Baldi P."/>
            <person name="Sandmeyer S."/>
        </authorList>
    </citation>
    <scope>NUCLEOTIDE SEQUENCE [LARGE SCALE GENOMIC DNA]</scope>
    <source>
        <strain evidence="3">CLIB89(W29)</strain>
    </source>
</reference>
<organism evidence="2 3">
    <name type="scientific">Yarrowia lipolytica</name>
    <name type="common">Candida lipolytica</name>
    <dbReference type="NCBI Taxonomy" id="4952"/>
    <lineage>
        <taxon>Eukaryota</taxon>
        <taxon>Fungi</taxon>
        <taxon>Dikarya</taxon>
        <taxon>Ascomycota</taxon>
        <taxon>Saccharomycotina</taxon>
        <taxon>Dipodascomycetes</taxon>
        <taxon>Dipodascales</taxon>
        <taxon>Dipodascales incertae sedis</taxon>
        <taxon>Yarrowia</taxon>
    </lineage>
</organism>
<dbReference type="EMBL" id="CP017555">
    <property type="protein sequence ID" value="AOW02337.1"/>
    <property type="molecule type" value="Genomic_DNA"/>
</dbReference>
<dbReference type="InterPro" id="IPR003511">
    <property type="entry name" value="HORMA_dom"/>
</dbReference>
<dbReference type="Pfam" id="PF02301">
    <property type="entry name" value="HORMA"/>
    <property type="match status" value="1"/>
</dbReference>
<dbReference type="GeneID" id="90949602"/>
<sequence length="157" mass="17500">MMNADDVLRASLATILYIRGVFESSSYTVSVTPDGAPYMKFLRGHDGVSLVCDWINYACNAFSTGSVTRFLMEFSRTDSETLEEYTLTSDQLQAIGTHPGLYFSSLAKELESYKDMTMEVDSDNLLVVSISLEFVAGYPQHLQRAFRGIFRTNTEGG</sequence>
<gene>
    <name evidence="2" type="ORF">YALI1_C06023g</name>
</gene>